<accession>A0A927EDQ2</accession>
<dbReference type="Pfam" id="PF08447">
    <property type="entry name" value="PAS_3"/>
    <property type="match status" value="1"/>
</dbReference>
<dbReference type="InterPro" id="IPR035965">
    <property type="entry name" value="PAS-like_dom_sf"/>
</dbReference>
<name>A0A927EDQ2_9HYPH</name>
<feature type="domain" description="PAS fold-3" evidence="1">
    <location>
        <begin position="27"/>
        <end position="115"/>
    </location>
</feature>
<organism evidence="2 3">
    <name type="scientific">Bosea spartocytisi</name>
    <dbReference type="NCBI Taxonomy" id="2773451"/>
    <lineage>
        <taxon>Bacteria</taxon>
        <taxon>Pseudomonadati</taxon>
        <taxon>Pseudomonadota</taxon>
        <taxon>Alphaproteobacteria</taxon>
        <taxon>Hyphomicrobiales</taxon>
        <taxon>Boseaceae</taxon>
        <taxon>Bosea</taxon>
    </lineage>
</organism>
<protein>
    <submittedName>
        <fullName evidence="2">PAS domain-containing protein</fullName>
    </submittedName>
</protein>
<dbReference type="InterPro" id="IPR000014">
    <property type="entry name" value="PAS"/>
</dbReference>
<dbReference type="InterPro" id="IPR013655">
    <property type="entry name" value="PAS_fold_3"/>
</dbReference>
<reference evidence="2" key="1">
    <citation type="submission" date="2020-09" db="EMBL/GenBank/DDBJ databases">
        <title>Bosea spartocytisi sp. nov. a root nodule endophyte of Spartocytisus supranubius in the high mountain ecosystem fo the Teide National Park (Canary Islands, Spain).</title>
        <authorList>
            <person name="Pulido-Suarez L."/>
            <person name="Peix A."/>
            <person name="Igual J.M."/>
            <person name="Socas-Perez N."/>
            <person name="Velazquez E."/>
            <person name="Flores-Felix J.D."/>
            <person name="Leon-Barrios M."/>
        </authorList>
    </citation>
    <scope>NUCLEOTIDE SEQUENCE</scope>
    <source>
        <strain evidence="2">SSUT16</strain>
    </source>
</reference>
<keyword evidence="3" id="KW-1185">Reference proteome</keyword>
<comment type="caution">
    <text evidence="2">The sequence shown here is derived from an EMBL/GenBank/DDBJ whole genome shotgun (WGS) entry which is preliminary data.</text>
</comment>
<dbReference type="EMBL" id="JACXWY010000025">
    <property type="protein sequence ID" value="MBD3848940.1"/>
    <property type="molecule type" value="Genomic_DNA"/>
</dbReference>
<dbReference type="Gene3D" id="2.10.70.100">
    <property type="match status" value="1"/>
</dbReference>
<evidence type="ECO:0000313" key="3">
    <source>
        <dbReference type="Proteomes" id="UP000619295"/>
    </source>
</evidence>
<dbReference type="AlphaFoldDB" id="A0A927EDQ2"/>
<proteinExistence type="predicted"/>
<dbReference type="Gene3D" id="3.30.450.20">
    <property type="entry name" value="PAS domain"/>
    <property type="match status" value="1"/>
</dbReference>
<sequence length="175" mass="19336">MSFPGSICLNDNTILGMWYWDVKQDRLYADARFAALFSVDPEEAIRGAPVDAYVNGIHSGDRERVAREVAHCTRAGIDFSSQYRVSTAEGERLIAAFARCHRMADGSATHYVGIALDITETVGTETPTANVADHVMQAYRVAKDAGDEELKSELKNLLVRIGRRLSREASPMDAR</sequence>
<evidence type="ECO:0000259" key="1">
    <source>
        <dbReference type="Pfam" id="PF08447"/>
    </source>
</evidence>
<evidence type="ECO:0000313" key="2">
    <source>
        <dbReference type="EMBL" id="MBD3848940.1"/>
    </source>
</evidence>
<gene>
    <name evidence="2" type="ORF">IED13_24850</name>
</gene>
<dbReference type="Proteomes" id="UP000619295">
    <property type="component" value="Unassembled WGS sequence"/>
</dbReference>
<dbReference type="CDD" id="cd00130">
    <property type="entry name" value="PAS"/>
    <property type="match status" value="1"/>
</dbReference>
<dbReference type="SUPFAM" id="SSF55785">
    <property type="entry name" value="PYP-like sensor domain (PAS domain)"/>
    <property type="match status" value="1"/>
</dbReference>